<dbReference type="GO" id="GO:0005743">
    <property type="term" value="C:mitochondrial inner membrane"/>
    <property type="evidence" value="ECO:0007669"/>
    <property type="project" value="UniProtKB-SubCell"/>
</dbReference>
<comment type="subcellular location">
    <subcellularLocation>
        <location evidence="2">Mitochondrion inner membrane</location>
        <topology evidence="2">Peripheral membrane protein</topology>
        <orientation evidence="2">Matrix side</orientation>
    </subcellularLocation>
</comment>
<keyword evidence="5" id="KW-0813">Transport</keyword>
<comment type="subunit">
    <text evidence="4">Complex I is composed of 45 different subunits.</text>
</comment>
<gene>
    <name evidence="11" type="ORF">A3Q56_05414</name>
</gene>
<evidence type="ECO:0000256" key="2">
    <source>
        <dbReference type="ARBA" id="ARBA00004443"/>
    </source>
</evidence>
<dbReference type="PANTHER" id="PTHR12653">
    <property type="entry name" value="NADH-UBIQUINONE OXIDOREDUCTASE 13 KD-B SUBUNIT"/>
    <property type="match status" value="1"/>
</dbReference>
<evidence type="ECO:0000256" key="6">
    <source>
        <dbReference type="ARBA" id="ARBA00022660"/>
    </source>
</evidence>
<evidence type="ECO:0000256" key="8">
    <source>
        <dbReference type="ARBA" id="ARBA00022982"/>
    </source>
</evidence>
<reference evidence="11 12" key="1">
    <citation type="submission" date="2016-04" db="EMBL/GenBank/DDBJ databases">
        <title>The genome of Intoshia linei affirms orthonectids as highly simplified spiralians.</title>
        <authorList>
            <person name="Mikhailov K.V."/>
            <person name="Slusarev G.S."/>
            <person name="Nikitin M.A."/>
            <person name="Logacheva M.D."/>
            <person name="Penin A."/>
            <person name="Aleoshin V."/>
            <person name="Panchin Y.V."/>
        </authorList>
    </citation>
    <scope>NUCLEOTIDE SEQUENCE [LARGE SCALE GENOMIC DNA]</scope>
    <source>
        <strain evidence="11">Intl2013</strain>
        <tissue evidence="11">Whole animal</tissue>
    </source>
</reference>
<keyword evidence="12" id="KW-1185">Reference proteome</keyword>
<keyword evidence="10" id="KW-0472">Membrane</keyword>
<evidence type="ECO:0000313" key="11">
    <source>
        <dbReference type="EMBL" id="OAF66849.1"/>
    </source>
</evidence>
<dbReference type="EMBL" id="LWCA01000811">
    <property type="protein sequence ID" value="OAF66849.1"/>
    <property type="molecule type" value="Genomic_DNA"/>
</dbReference>
<protein>
    <recommendedName>
        <fullName evidence="13">NADH dehydrogenase [ubiquinone] 1 alpha subcomplex subunit 5</fullName>
    </recommendedName>
</protein>
<comment type="similarity">
    <text evidence="3">Belongs to the complex I NDUFA5 subunit family.</text>
</comment>
<evidence type="ECO:0008006" key="13">
    <source>
        <dbReference type="Google" id="ProtNLM"/>
    </source>
</evidence>
<dbReference type="OrthoDB" id="286811at2759"/>
<comment type="caution">
    <text evidence="11">The sequence shown here is derived from an EMBL/GenBank/DDBJ whole genome shotgun (WGS) entry which is preliminary data.</text>
</comment>
<evidence type="ECO:0000256" key="1">
    <source>
        <dbReference type="ARBA" id="ARBA00003195"/>
    </source>
</evidence>
<dbReference type="InterPro" id="IPR006806">
    <property type="entry name" value="NDUFA5"/>
</dbReference>
<keyword evidence="9" id="KW-0496">Mitochondrion</keyword>
<evidence type="ECO:0000256" key="10">
    <source>
        <dbReference type="ARBA" id="ARBA00023136"/>
    </source>
</evidence>
<keyword evidence="6" id="KW-0679">Respiratory chain</keyword>
<accession>A0A177AXX3</accession>
<dbReference type="Pfam" id="PF04716">
    <property type="entry name" value="ETC_C1_NDUFA5"/>
    <property type="match status" value="1"/>
</dbReference>
<evidence type="ECO:0000256" key="3">
    <source>
        <dbReference type="ARBA" id="ARBA00010261"/>
    </source>
</evidence>
<evidence type="ECO:0000256" key="4">
    <source>
        <dbReference type="ARBA" id="ARBA00011533"/>
    </source>
</evidence>
<evidence type="ECO:0000313" key="12">
    <source>
        <dbReference type="Proteomes" id="UP000078046"/>
    </source>
</evidence>
<dbReference type="Proteomes" id="UP000078046">
    <property type="component" value="Unassembled WGS sequence"/>
</dbReference>
<comment type="function">
    <text evidence="1">Accessory subunit of the mitochondrial membrane respiratory chain NADH dehydrogenase (Complex I), that is believed not to be involved in catalysis. Complex I functions in the transfer of electrons from NADH to the respiratory chain. The immediate electron acceptor for the enzyme is believed to be ubiquinone.</text>
</comment>
<keyword evidence="7" id="KW-0999">Mitochondrion inner membrane</keyword>
<evidence type="ECO:0000256" key="7">
    <source>
        <dbReference type="ARBA" id="ARBA00022792"/>
    </source>
</evidence>
<keyword evidence="8" id="KW-0249">Electron transport</keyword>
<name>A0A177AXX3_9BILA</name>
<sequence length="122" mass="14501">MSKYIKKSTYLTGLKVLESPIRDLKSYYAKILNVLSHMPSTAFYRIKTEEIINKQLKVVNSTDNVEEIEKQLKVKNIEEIAQQVEYELHLSRKILKWKPWERLISEPPINQWKWPLPSSETK</sequence>
<dbReference type="GO" id="GO:0022904">
    <property type="term" value="P:respiratory electron transport chain"/>
    <property type="evidence" value="ECO:0007669"/>
    <property type="project" value="InterPro"/>
</dbReference>
<proteinExistence type="inferred from homology"/>
<evidence type="ECO:0000256" key="5">
    <source>
        <dbReference type="ARBA" id="ARBA00022448"/>
    </source>
</evidence>
<organism evidence="11 12">
    <name type="scientific">Intoshia linei</name>
    <dbReference type="NCBI Taxonomy" id="1819745"/>
    <lineage>
        <taxon>Eukaryota</taxon>
        <taxon>Metazoa</taxon>
        <taxon>Spiralia</taxon>
        <taxon>Lophotrochozoa</taxon>
        <taxon>Mesozoa</taxon>
        <taxon>Orthonectida</taxon>
        <taxon>Rhopaluridae</taxon>
        <taxon>Intoshia</taxon>
    </lineage>
</organism>
<evidence type="ECO:0000256" key="9">
    <source>
        <dbReference type="ARBA" id="ARBA00023128"/>
    </source>
</evidence>
<dbReference type="AlphaFoldDB" id="A0A177AXX3"/>
<dbReference type="PANTHER" id="PTHR12653:SF0">
    <property type="entry name" value="NADH DEHYDROGENASE [UBIQUINONE] 1 ALPHA SUBCOMPLEX SUBUNIT 5"/>
    <property type="match status" value="1"/>
</dbReference>